<dbReference type="InterPro" id="IPR012318">
    <property type="entry name" value="HTH_CRP"/>
</dbReference>
<evidence type="ECO:0000313" key="7">
    <source>
        <dbReference type="EMBL" id="MBM7839463.1"/>
    </source>
</evidence>
<evidence type="ECO:0000259" key="5">
    <source>
        <dbReference type="PROSITE" id="PS50042"/>
    </source>
</evidence>
<keyword evidence="1" id="KW-0805">Transcription regulation</keyword>
<protein>
    <submittedName>
        <fullName evidence="7">CRP-like cAMP-binding protein</fullName>
    </submittedName>
</protein>
<dbReference type="CDD" id="cd00038">
    <property type="entry name" value="CAP_ED"/>
    <property type="match status" value="1"/>
</dbReference>
<dbReference type="InterPro" id="IPR018490">
    <property type="entry name" value="cNMP-bd_dom_sf"/>
</dbReference>
<dbReference type="Proteomes" id="UP001179280">
    <property type="component" value="Unassembled WGS sequence"/>
</dbReference>
<dbReference type="InterPro" id="IPR000595">
    <property type="entry name" value="cNMP-bd_dom"/>
</dbReference>
<evidence type="ECO:0000256" key="2">
    <source>
        <dbReference type="ARBA" id="ARBA00023125"/>
    </source>
</evidence>
<keyword evidence="3" id="KW-0010">Activator</keyword>
<keyword evidence="2" id="KW-0238">DNA-binding</keyword>
<keyword evidence="8" id="KW-1185">Reference proteome</keyword>
<dbReference type="PROSITE" id="PS51063">
    <property type="entry name" value="HTH_CRP_2"/>
    <property type="match status" value="1"/>
</dbReference>
<dbReference type="Gene3D" id="2.60.120.10">
    <property type="entry name" value="Jelly Rolls"/>
    <property type="match status" value="1"/>
</dbReference>
<evidence type="ECO:0000256" key="1">
    <source>
        <dbReference type="ARBA" id="ARBA00023015"/>
    </source>
</evidence>
<feature type="domain" description="Cyclic nucleotide-binding" evidence="5">
    <location>
        <begin position="35"/>
        <end position="102"/>
    </location>
</feature>
<dbReference type="PANTHER" id="PTHR24567">
    <property type="entry name" value="CRP FAMILY TRANSCRIPTIONAL REGULATORY PROTEIN"/>
    <property type="match status" value="1"/>
</dbReference>
<gene>
    <name evidence="7" type="ORF">JOC54_002743</name>
</gene>
<dbReference type="RefSeq" id="WP_204466706.1">
    <property type="nucleotide sequence ID" value="NZ_JAFBCV010000008.1"/>
</dbReference>
<dbReference type="InterPro" id="IPR050397">
    <property type="entry name" value="Env_Response_Regulators"/>
</dbReference>
<accession>A0ABS2SV95</accession>
<dbReference type="SUPFAM" id="SSF51206">
    <property type="entry name" value="cAMP-binding domain-like"/>
    <property type="match status" value="1"/>
</dbReference>
<feature type="domain" description="HTH crp-type" evidence="6">
    <location>
        <begin position="148"/>
        <end position="208"/>
    </location>
</feature>
<dbReference type="Pfam" id="PF00027">
    <property type="entry name" value="cNMP_binding"/>
    <property type="match status" value="1"/>
</dbReference>
<evidence type="ECO:0000256" key="3">
    <source>
        <dbReference type="ARBA" id="ARBA00023159"/>
    </source>
</evidence>
<proteinExistence type="predicted"/>
<dbReference type="PANTHER" id="PTHR24567:SF26">
    <property type="entry name" value="REGULATORY PROTEIN YEIL"/>
    <property type="match status" value="1"/>
</dbReference>
<keyword evidence="4" id="KW-0804">Transcription</keyword>
<evidence type="ECO:0000259" key="6">
    <source>
        <dbReference type="PROSITE" id="PS51063"/>
    </source>
</evidence>
<dbReference type="InterPro" id="IPR036390">
    <property type="entry name" value="WH_DNA-bd_sf"/>
</dbReference>
<organism evidence="7 8">
    <name type="scientific">Shouchella xiaoxiensis</name>
    <dbReference type="NCBI Taxonomy" id="766895"/>
    <lineage>
        <taxon>Bacteria</taxon>
        <taxon>Bacillati</taxon>
        <taxon>Bacillota</taxon>
        <taxon>Bacilli</taxon>
        <taxon>Bacillales</taxon>
        <taxon>Bacillaceae</taxon>
        <taxon>Shouchella</taxon>
    </lineage>
</organism>
<sequence length="223" mass="25578">MMRKEQEQIEQFLLDHQLEGVVPEPLQAQASILQLKKGDSVCVQGEIIVHLYLLVKGRIKIYKNSPQGRTLILCYKDPVEAIGDIEYIQKKPVINTVEAVSDGAMLLFPYAALDAHGRESAVWMRFLLEVVTKKFYIDTDVSSFQLLHPVEARLARYLLAATEEKVKTKELADVLGTSYRHLNRVIKKLEQKQLICRERGMIQIYNQQRLQQLVEELEGEGSK</sequence>
<dbReference type="SUPFAM" id="SSF46785">
    <property type="entry name" value="Winged helix' DNA-binding domain"/>
    <property type="match status" value="1"/>
</dbReference>
<dbReference type="PROSITE" id="PS50042">
    <property type="entry name" value="CNMP_BINDING_3"/>
    <property type="match status" value="1"/>
</dbReference>
<evidence type="ECO:0000256" key="4">
    <source>
        <dbReference type="ARBA" id="ARBA00023163"/>
    </source>
</evidence>
<name>A0ABS2SV95_9BACI</name>
<dbReference type="Pfam" id="PF13545">
    <property type="entry name" value="HTH_Crp_2"/>
    <property type="match status" value="1"/>
</dbReference>
<comment type="caution">
    <text evidence="7">The sequence shown here is derived from an EMBL/GenBank/DDBJ whole genome shotgun (WGS) entry which is preliminary data.</text>
</comment>
<evidence type="ECO:0000313" key="8">
    <source>
        <dbReference type="Proteomes" id="UP001179280"/>
    </source>
</evidence>
<dbReference type="InterPro" id="IPR014710">
    <property type="entry name" value="RmlC-like_jellyroll"/>
</dbReference>
<reference evidence="7" key="1">
    <citation type="submission" date="2021-01" db="EMBL/GenBank/DDBJ databases">
        <title>Genomic Encyclopedia of Type Strains, Phase IV (KMG-IV): sequencing the most valuable type-strain genomes for metagenomic binning, comparative biology and taxonomic classification.</title>
        <authorList>
            <person name="Goeker M."/>
        </authorList>
    </citation>
    <scope>NUCLEOTIDE SEQUENCE</scope>
    <source>
        <strain evidence="7">DSM 21943</strain>
    </source>
</reference>
<dbReference type="EMBL" id="JAFBCV010000008">
    <property type="protein sequence ID" value="MBM7839463.1"/>
    <property type="molecule type" value="Genomic_DNA"/>
</dbReference>